<proteinExistence type="predicted"/>
<keyword evidence="3" id="KW-1185">Reference proteome</keyword>
<dbReference type="EMBL" id="LAIR01000002">
    <property type="protein sequence ID" value="KNX37605.1"/>
    <property type="molecule type" value="Genomic_DNA"/>
</dbReference>
<gene>
    <name evidence="2" type="ORF">VV01_11340</name>
</gene>
<evidence type="ECO:0000313" key="3">
    <source>
        <dbReference type="Proteomes" id="UP000037397"/>
    </source>
</evidence>
<dbReference type="AlphaFoldDB" id="A0A0L6CJ22"/>
<organism evidence="2 3">
    <name type="scientific">Luteipulveratus halotolerans</name>
    <dbReference type="NCBI Taxonomy" id="1631356"/>
    <lineage>
        <taxon>Bacteria</taxon>
        <taxon>Bacillati</taxon>
        <taxon>Actinomycetota</taxon>
        <taxon>Actinomycetes</taxon>
        <taxon>Micrococcales</taxon>
        <taxon>Dermacoccaceae</taxon>
        <taxon>Luteipulveratus</taxon>
    </lineage>
</organism>
<comment type="caution">
    <text evidence="2">The sequence shown here is derived from an EMBL/GenBank/DDBJ whole genome shotgun (WGS) entry which is preliminary data.</text>
</comment>
<reference evidence="3" key="1">
    <citation type="submission" date="2015-03" db="EMBL/GenBank/DDBJ databases">
        <title>Luteipulveratus halotolerans sp. nov., a novel actinobacterium (Dermacoccaceae) from Sarawak, Malaysia.</title>
        <authorList>
            <person name="Juboi H."/>
            <person name="Basik A."/>
            <person name="Shamsul S.S."/>
            <person name="Arnold P."/>
            <person name="Schmitt E.K."/>
            <person name="Sanglier J.-J."/>
            <person name="Yeo T."/>
        </authorList>
    </citation>
    <scope>NUCLEOTIDE SEQUENCE [LARGE SCALE GENOMIC DNA]</scope>
    <source>
        <strain evidence="3">C296001</strain>
    </source>
</reference>
<evidence type="ECO:0000256" key="1">
    <source>
        <dbReference type="SAM" id="MobiDB-lite"/>
    </source>
</evidence>
<protein>
    <submittedName>
        <fullName evidence="2">Uncharacterized protein</fullName>
    </submittedName>
</protein>
<accession>A0A0L6CJ22</accession>
<sequence length="91" mass="8869">MPPAGTATEVDGAAVVEGAADVVGAAVVEGAAGVDVASLVGAADEDAADELAAGALLTAGESSEQADRPSTPTLRPAMTRPVRAVRRMQSP</sequence>
<evidence type="ECO:0000313" key="2">
    <source>
        <dbReference type="EMBL" id="KNX37605.1"/>
    </source>
</evidence>
<name>A0A0L6CJ22_9MICO</name>
<dbReference type="Proteomes" id="UP000037397">
    <property type="component" value="Unassembled WGS sequence"/>
</dbReference>
<feature type="region of interest" description="Disordered" evidence="1">
    <location>
        <begin position="58"/>
        <end position="91"/>
    </location>
</feature>